<evidence type="ECO:0000256" key="1">
    <source>
        <dbReference type="ARBA" id="ARBA00022723"/>
    </source>
</evidence>
<name>A0ABU5GYH2_9BACT</name>
<dbReference type="PROSITE" id="PS51046">
    <property type="entry name" value="GON"/>
    <property type="match status" value="1"/>
</dbReference>
<keyword evidence="5" id="KW-1185">Reference proteome</keyword>
<evidence type="ECO:0000313" key="4">
    <source>
        <dbReference type="EMBL" id="MDY7224890.1"/>
    </source>
</evidence>
<dbReference type="InterPro" id="IPR012314">
    <property type="entry name" value="Pept_M12B_GON-ADAMTSs"/>
</dbReference>
<feature type="domain" description="GON" evidence="3">
    <location>
        <begin position="32"/>
        <end position="221"/>
    </location>
</feature>
<dbReference type="EMBL" id="JAXIVS010000001">
    <property type="protein sequence ID" value="MDY7224890.1"/>
    <property type="molecule type" value="Genomic_DNA"/>
</dbReference>
<sequence length="393" mass="40611">MPSLARALPDWKPLWLALAATAPLLLPGTSHAATTCAEVRAQNPSAGDGTYSLTLGGQQVAVHCHDMAGTPREYLTLPSTGSTTNYSYYGRGPNTAPGGQTTWYTKARFDPAALALTLDDTTFATSEGWKRFGNTYVYSSALAGAGDCVNTYSQTGRGNVDLTGTPFDIVPGQFRIEGNVAAGSATFSGPQIVNLTGGGYCGGIGTGNNQLRLAWRSAPPEPCDSGEPSIVLNGYPELTLECGSAPYSDPGAQAFDGCGNPIQVHAYNTGTDASGPGPNTSAEGSYSVSYAAWDAQGHTVSALRTVNVEDRTAPTLTLNGPGHSVHTCGSPWVDPGASATDACYGNLTSQVERSGEVNGWAAGQYTVTYTLTDSGGNSAAPVTRTVDVVDCPW</sequence>
<dbReference type="Pfam" id="PF08685">
    <property type="entry name" value="GON"/>
    <property type="match status" value="2"/>
</dbReference>
<dbReference type="Proteomes" id="UP001291309">
    <property type="component" value="Unassembled WGS sequence"/>
</dbReference>
<dbReference type="Pfam" id="PF16403">
    <property type="entry name" value="Bact_surface_Ig-like"/>
    <property type="match status" value="2"/>
</dbReference>
<organism evidence="4 5">
    <name type="scientific">Hyalangium rubrum</name>
    <dbReference type="NCBI Taxonomy" id="3103134"/>
    <lineage>
        <taxon>Bacteria</taxon>
        <taxon>Pseudomonadati</taxon>
        <taxon>Myxococcota</taxon>
        <taxon>Myxococcia</taxon>
        <taxon>Myxococcales</taxon>
        <taxon>Cystobacterineae</taxon>
        <taxon>Archangiaceae</taxon>
        <taxon>Hyalangium</taxon>
    </lineage>
</organism>
<feature type="chain" id="PRO_5045844164" evidence="2">
    <location>
        <begin position="33"/>
        <end position="393"/>
    </location>
</feature>
<dbReference type="RefSeq" id="WP_321543616.1">
    <property type="nucleotide sequence ID" value="NZ_JAXIVS010000001.1"/>
</dbReference>
<keyword evidence="1" id="KW-0479">Metal-binding</keyword>
<gene>
    <name evidence="4" type="ORF">SYV04_00790</name>
</gene>
<accession>A0ABU5GYH2</accession>
<reference evidence="4 5" key="1">
    <citation type="submission" date="2023-12" db="EMBL/GenBank/DDBJ databases">
        <title>the genome sequence of Hyalangium sp. s54d21.</title>
        <authorList>
            <person name="Zhang X."/>
        </authorList>
    </citation>
    <scope>NUCLEOTIDE SEQUENCE [LARGE SCALE GENOMIC DNA]</scope>
    <source>
        <strain evidence="5">s54d21</strain>
    </source>
</reference>
<evidence type="ECO:0000313" key="5">
    <source>
        <dbReference type="Proteomes" id="UP001291309"/>
    </source>
</evidence>
<keyword evidence="2" id="KW-0732">Signal</keyword>
<dbReference type="Gene3D" id="2.60.40.10">
    <property type="entry name" value="Immunoglobulins"/>
    <property type="match status" value="2"/>
</dbReference>
<evidence type="ECO:0000259" key="3">
    <source>
        <dbReference type="PROSITE" id="PS51046"/>
    </source>
</evidence>
<comment type="caution">
    <text evidence="4">The sequence shown here is derived from an EMBL/GenBank/DDBJ whole genome shotgun (WGS) entry which is preliminary data.</text>
</comment>
<dbReference type="InterPro" id="IPR013783">
    <property type="entry name" value="Ig-like_fold"/>
</dbReference>
<evidence type="ECO:0000256" key="2">
    <source>
        <dbReference type="SAM" id="SignalP"/>
    </source>
</evidence>
<dbReference type="InterPro" id="IPR032179">
    <property type="entry name" value="Cry22Aa_Ig-like"/>
</dbReference>
<proteinExistence type="predicted"/>
<feature type="signal peptide" evidence="2">
    <location>
        <begin position="1"/>
        <end position="32"/>
    </location>
</feature>
<protein>
    <submittedName>
        <fullName evidence="4">DUF5011 domain-containing protein</fullName>
    </submittedName>
</protein>